<evidence type="ECO:0000256" key="6">
    <source>
        <dbReference type="ARBA" id="ARBA00023136"/>
    </source>
</evidence>
<keyword evidence="5 7" id="KW-1133">Transmembrane helix</keyword>
<proteinExistence type="predicted"/>
<feature type="transmembrane region" description="Helical" evidence="7">
    <location>
        <begin position="107"/>
        <end position="123"/>
    </location>
</feature>
<dbReference type="SUPFAM" id="SSF103473">
    <property type="entry name" value="MFS general substrate transporter"/>
    <property type="match status" value="1"/>
</dbReference>
<protein>
    <submittedName>
        <fullName evidence="8">MFS transporter, putative enterobactin exporter EntS</fullName>
    </submittedName>
</protein>
<feature type="transmembrane region" description="Helical" evidence="7">
    <location>
        <begin position="364"/>
        <end position="384"/>
    </location>
</feature>
<feature type="transmembrane region" description="Helical" evidence="7">
    <location>
        <begin position="143"/>
        <end position="167"/>
    </location>
</feature>
<sequence length="389" mass="42473">MQPFRSSISWVITPLQTGLLGGILLSFVSFWMFRTALNTYVASQDGTPFHLSIIESAYFLPSLFFTLIGGQIADSDKRRNSLIILLLIYLALQLLLGMHILLLGYSFVTLALITAMLGVTGALKNPVTELVVKDFATDNINHLISGSMLAFNLGRVIGPIIVGLAAIQCSKASIILVAAAINLPLVFILLYTKTNQDGQRSIQIEPDTNMKRPISSLVVITSLYFICSNLLWTTLPFVLADLPAYATTVYGYCFSVFGLGAVAAAPLYPRLRRSLTFTQLFTISALFYSVVYVMFLSKNIPLILASVFLAGISMTIFGSGISSYILEESTQRNGRDMSILITAMNSSLAFGSLFLSALVTKFGIGIGVALTTTILVFIIPLYSWRYLNV</sequence>
<reference evidence="8 9" key="1">
    <citation type="journal article" date="2017" name="Environ. Microbiol.">
        <title>Genomic and physiological analyses of 'Reinekea forsetii' reveal a versatile opportunistic lifestyle during spring algae blooms.</title>
        <authorList>
            <person name="Avci B."/>
            <person name="Hahnke R.L."/>
            <person name="Chafee M."/>
            <person name="Fischer T."/>
            <person name="Gruber-Vodicka H."/>
            <person name="Tegetmeyer H.E."/>
            <person name="Harder J."/>
            <person name="Fuchs B.M."/>
            <person name="Amann R.I."/>
            <person name="Teeling H."/>
        </authorList>
    </citation>
    <scope>NUCLEOTIDE SEQUENCE [LARGE SCALE GENOMIC DNA]</scope>
    <source>
        <strain evidence="8 9">Hel1_31_D35</strain>
    </source>
</reference>
<accession>A0A2K8KQT7</accession>
<keyword evidence="4 7" id="KW-0812">Transmembrane</keyword>
<dbReference type="KEGG" id="rfo:REIFOR_01950"/>
<feature type="transmembrane region" description="Helical" evidence="7">
    <location>
        <begin position="338"/>
        <end position="358"/>
    </location>
</feature>
<evidence type="ECO:0000256" key="1">
    <source>
        <dbReference type="ARBA" id="ARBA00004651"/>
    </source>
</evidence>
<dbReference type="PANTHER" id="PTHR23513:SF11">
    <property type="entry name" value="STAPHYLOFERRIN A TRANSPORTER"/>
    <property type="match status" value="1"/>
</dbReference>
<feature type="transmembrane region" description="Helical" evidence="7">
    <location>
        <begin position="53"/>
        <end position="70"/>
    </location>
</feature>
<feature type="transmembrane region" description="Helical" evidence="7">
    <location>
        <begin position="244"/>
        <end position="268"/>
    </location>
</feature>
<evidence type="ECO:0000256" key="5">
    <source>
        <dbReference type="ARBA" id="ARBA00022989"/>
    </source>
</evidence>
<keyword evidence="6 7" id="KW-0472">Membrane</keyword>
<dbReference type="OrthoDB" id="3285778at2"/>
<organism evidence="8 9">
    <name type="scientific">Reinekea forsetii</name>
    <dbReference type="NCBI Taxonomy" id="1336806"/>
    <lineage>
        <taxon>Bacteria</taxon>
        <taxon>Pseudomonadati</taxon>
        <taxon>Pseudomonadota</taxon>
        <taxon>Gammaproteobacteria</taxon>
        <taxon>Oceanospirillales</taxon>
        <taxon>Saccharospirillaceae</taxon>
        <taxon>Reinekea</taxon>
    </lineage>
</organism>
<keyword evidence="3" id="KW-1003">Cell membrane</keyword>
<evidence type="ECO:0000256" key="7">
    <source>
        <dbReference type="SAM" id="Phobius"/>
    </source>
</evidence>
<evidence type="ECO:0000313" key="8">
    <source>
        <dbReference type="EMBL" id="ATX77087.1"/>
    </source>
</evidence>
<feature type="transmembrane region" description="Helical" evidence="7">
    <location>
        <begin position="12"/>
        <end position="33"/>
    </location>
</feature>
<dbReference type="Proteomes" id="UP000229757">
    <property type="component" value="Chromosome"/>
</dbReference>
<name>A0A2K8KQT7_9GAMM</name>
<gene>
    <name evidence="8" type="ORF">REIFOR_01950</name>
</gene>
<evidence type="ECO:0000313" key="9">
    <source>
        <dbReference type="Proteomes" id="UP000229757"/>
    </source>
</evidence>
<dbReference type="PANTHER" id="PTHR23513">
    <property type="entry name" value="INTEGRAL MEMBRANE EFFLUX PROTEIN-RELATED"/>
    <property type="match status" value="1"/>
</dbReference>
<keyword evidence="2" id="KW-0813">Transport</keyword>
<feature type="transmembrane region" description="Helical" evidence="7">
    <location>
        <begin position="82"/>
        <end position="101"/>
    </location>
</feature>
<keyword evidence="9" id="KW-1185">Reference proteome</keyword>
<comment type="subcellular location">
    <subcellularLocation>
        <location evidence="1">Cell membrane</location>
        <topology evidence="1">Multi-pass membrane protein</topology>
    </subcellularLocation>
</comment>
<feature type="transmembrane region" description="Helical" evidence="7">
    <location>
        <begin position="275"/>
        <end position="296"/>
    </location>
</feature>
<feature type="transmembrane region" description="Helical" evidence="7">
    <location>
        <begin position="213"/>
        <end position="232"/>
    </location>
</feature>
<feature type="transmembrane region" description="Helical" evidence="7">
    <location>
        <begin position="302"/>
        <end position="326"/>
    </location>
</feature>
<dbReference type="Gene3D" id="1.20.1250.20">
    <property type="entry name" value="MFS general substrate transporter like domains"/>
    <property type="match status" value="1"/>
</dbReference>
<evidence type="ECO:0000256" key="4">
    <source>
        <dbReference type="ARBA" id="ARBA00022692"/>
    </source>
</evidence>
<dbReference type="Pfam" id="PF05977">
    <property type="entry name" value="MFS_3"/>
    <property type="match status" value="1"/>
</dbReference>
<dbReference type="InterPro" id="IPR010290">
    <property type="entry name" value="TM_effector"/>
</dbReference>
<evidence type="ECO:0000256" key="2">
    <source>
        <dbReference type="ARBA" id="ARBA00022448"/>
    </source>
</evidence>
<dbReference type="GO" id="GO:0005886">
    <property type="term" value="C:plasma membrane"/>
    <property type="evidence" value="ECO:0007669"/>
    <property type="project" value="UniProtKB-SubCell"/>
</dbReference>
<dbReference type="EMBL" id="CP011797">
    <property type="protein sequence ID" value="ATX77087.1"/>
    <property type="molecule type" value="Genomic_DNA"/>
</dbReference>
<dbReference type="InterPro" id="IPR036259">
    <property type="entry name" value="MFS_trans_sf"/>
</dbReference>
<feature type="transmembrane region" description="Helical" evidence="7">
    <location>
        <begin position="173"/>
        <end position="192"/>
    </location>
</feature>
<dbReference type="AlphaFoldDB" id="A0A2K8KQT7"/>
<evidence type="ECO:0000256" key="3">
    <source>
        <dbReference type="ARBA" id="ARBA00022475"/>
    </source>
</evidence>
<dbReference type="RefSeq" id="WP_145980277.1">
    <property type="nucleotide sequence ID" value="NZ_CP011797.1"/>
</dbReference>